<dbReference type="AlphaFoldDB" id="A0A3Q9HQU1"/>
<keyword evidence="10" id="KW-1185">Reference proteome</keyword>
<feature type="transmembrane region" description="Helical" evidence="7">
    <location>
        <begin position="173"/>
        <end position="192"/>
    </location>
</feature>
<dbReference type="KEGG" id="aft:BBF96_10160"/>
<proteinExistence type="inferred from homology"/>
<evidence type="ECO:0000313" key="10">
    <source>
        <dbReference type="Proteomes" id="UP000267250"/>
    </source>
</evidence>
<evidence type="ECO:0000256" key="4">
    <source>
        <dbReference type="ARBA" id="ARBA00022692"/>
    </source>
</evidence>
<name>A0A3Q9HQU1_9FIRM</name>
<dbReference type="Pfam" id="PF00528">
    <property type="entry name" value="BPD_transp_1"/>
    <property type="match status" value="1"/>
</dbReference>
<dbReference type="SUPFAM" id="SSF161098">
    <property type="entry name" value="MetI-like"/>
    <property type="match status" value="1"/>
</dbReference>
<dbReference type="Proteomes" id="UP000267250">
    <property type="component" value="Chromosome"/>
</dbReference>
<keyword evidence="2 7" id="KW-0813">Transport</keyword>
<evidence type="ECO:0000256" key="5">
    <source>
        <dbReference type="ARBA" id="ARBA00022989"/>
    </source>
</evidence>
<dbReference type="OrthoDB" id="9773221at2"/>
<dbReference type="PANTHER" id="PTHR43163">
    <property type="entry name" value="DIPEPTIDE TRANSPORT SYSTEM PERMEASE PROTEIN DPPB-RELATED"/>
    <property type="match status" value="1"/>
</dbReference>
<keyword evidence="4 7" id="KW-0812">Transmembrane</keyword>
<dbReference type="Gene3D" id="1.10.3720.10">
    <property type="entry name" value="MetI-like"/>
    <property type="match status" value="1"/>
</dbReference>
<dbReference type="InterPro" id="IPR000515">
    <property type="entry name" value="MetI-like"/>
</dbReference>
<keyword evidence="5 7" id="KW-1133">Transmembrane helix</keyword>
<evidence type="ECO:0000256" key="2">
    <source>
        <dbReference type="ARBA" id="ARBA00022448"/>
    </source>
</evidence>
<keyword evidence="3" id="KW-1003">Cell membrane</keyword>
<dbReference type="RefSeq" id="WP_127017061.1">
    <property type="nucleotide sequence ID" value="NZ_CP016379.1"/>
</dbReference>
<comment type="subcellular location">
    <subcellularLocation>
        <location evidence="1 7">Cell membrane</location>
        <topology evidence="1 7">Multi-pass membrane protein</topology>
    </subcellularLocation>
</comment>
<reference evidence="9 10" key="1">
    <citation type="submission" date="2016-07" db="EMBL/GenBank/DDBJ databases">
        <title>Genome and transcriptome analysis of iron-reducing fermentative bacteria Anoxybacter fermentans.</title>
        <authorList>
            <person name="Zeng X."/>
            <person name="Shao Z."/>
        </authorList>
    </citation>
    <scope>NUCLEOTIDE SEQUENCE [LARGE SCALE GENOMIC DNA]</scope>
    <source>
        <strain evidence="9 10">DY22613</strain>
    </source>
</reference>
<feature type="transmembrane region" description="Helical" evidence="7">
    <location>
        <begin position="132"/>
        <end position="158"/>
    </location>
</feature>
<dbReference type="InterPro" id="IPR045621">
    <property type="entry name" value="BPD_transp_1_N"/>
</dbReference>
<evidence type="ECO:0000256" key="7">
    <source>
        <dbReference type="RuleBase" id="RU363032"/>
    </source>
</evidence>
<evidence type="ECO:0000256" key="6">
    <source>
        <dbReference type="ARBA" id="ARBA00023136"/>
    </source>
</evidence>
<evidence type="ECO:0000259" key="8">
    <source>
        <dbReference type="PROSITE" id="PS50928"/>
    </source>
</evidence>
<dbReference type="GO" id="GO:0055085">
    <property type="term" value="P:transmembrane transport"/>
    <property type="evidence" value="ECO:0007669"/>
    <property type="project" value="InterPro"/>
</dbReference>
<evidence type="ECO:0000313" key="9">
    <source>
        <dbReference type="EMBL" id="AZR73714.1"/>
    </source>
</evidence>
<accession>A0A3Q9HQU1</accession>
<organism evidence="9 10">
    <name type="scientific">Anoxybacter fermentans</name>
    <dbReference type="NCBI Taxonomy" id="1323375"/>
    <lineage>
        <taxon>Bacteria</taxon>
        <taxon>Bacillati</taxon>
        <taxon>Bacillota</taxon>
        <taxon>Clostridia</taxon>
        <taxon>Halanaerobiales</taxon>
        <taxon>Anoxybacter</taxon>
    </lineage>
</organism>
<dbReference type="Pfam" id="PF19300">
    <property type="entry name" value="BPD_transp_1_N"/>
    <property type="match status" value="1"/>
</dbReference>
<dbReference type="PROSITE" id="PS50928">
    <property type="entry name" value="ABC_TM1"/>
    <property type="match status" value="1"/>
</dbReference>
<dbReference type="EMBL" id="CP016379">
    <property type="protein sequence ID" value="AZR73714.1"/>
    <property type="molecule type" value="Genomic_DNA"/>
</dbReference>
<dbReference type="InterPro" id="IPR035906">
    <property type="entry name" value="MetI-like_sf"/>
</dbReference>
<feature type="transmembrane region" description="Helical" evidence="7">
    <location>
        <begin position="281"/>
        <end position="302"/>
    </location>
</feature>
<gene>
    <name evidence="9" type="ORF">BBF96_10160</name>
</gene>
<sequence>MMTYIIRRSIMAVPILIGVATITFLLTFVFVPGDPVRMIMGQNADEETVAMIRHELGLDQPLTIQYIKFITQIFKGDLGRSFKTRRPVIDSITERFPATLRLGLSAMGVAIVIGIIAGIISATKPYSIWDNLFMGLALLGISIPVFYLGLLLIVVFAVKLNWLPVGGYGGGSIRYLILPAISLGTMQAARIARMTRSSLMEVVRMDYIRTARAKGLSERVVIFKHALRNALIPVITVIGTQLGYLLGGTVLTETTFSWPGIGRLAVDAVQYRDFPMIQGTVLFLAVIFIVINLLVDLSYGWLDPRIRYE</sequence>
<feature type="transmembrane region" description="Helical" evidence="7">
    <location>
        <begin position="100"/>
        <end position="120"/>
    </location>
</feature>
<dbReference type="GO" id="GO:0005886">
    <property type="term" value="C:plasma membrane"/>
    <property type="evidence" value="ECO:0007669"/>
    <property type="project" value="UniProtKB-SubCell"/>
</dbReference>
<evidence type="ECO:0000256" key="1">
    <source>
        <dbReference type="ARBA" id="ARBA00004651"/>
    </source>
</evidence>
<dbReference type="PANTHER" id="PTHR43163:SF6">
    <property type="entry name" value="DIPEPTIDE TRANSPORT SYSTEM PERMEASE PROTEIN DPPB-RELATED"/>
    <property type="match status" value="1"/>
</dbReference>
<protein>
    <submittedName>
        <fullName evidence="9">Peptide ABC transporter permease</fullName>
    </submittedName>
</protein>
<keyword evidence="6 7" id="KW-0472">Membrane</keyword>
<dbReference type="CDD" id="cd06261">
    <property type="entry name" value="TM_PBP2"/>
    <property type="match status" value="1"/>
</dbReference>
<feature type="transmembrane region" description="Helical" evidence="7">
    <location>
        <begin position="12"/>
        <end position="31"/>
    </location>
</feature>
<comment type="similarity">
    <text evidence="7">Belongs to the binding-protein-dependent transport system permease family.</text>
</comment>
<evidence type="ECO:0000256" key="3">
    <source>
        <dbReference type="ARBA" id="ARBA00022475"/>
    </source>
</evidence>
<feature type="domain" description="ABC transmembrane type-1" evidence="8">
    <location>
        <begin position="96"/>
        <end position="295"/>
    </location>
</feature>